<dbReference type="InterPro" id="IPR005958">
    <property type="entry name" value="TyrNic_aminoTrfase"/>
</dbReference>
<dbReference type="Gene3D" id="3.40.640.10">
    <property type="entry name" value="Type I PLP-dependent aspartate aminotransferase-like (Major domain)"/>
    <property type="match status" value="1"/>
</dbReference>
<evidence type="ECO:0000313" key="9">
    <source>
        <dbReference type="EMBL" id="KAI0488150.1"/>
    </source>
</evidence>
<evidence type="ECO:0000256" key="6">
    <source>
        <dbReference type="PIRNR" id="PIRNR000517"/>
    </source>
</evidence>
<dbReference type="Gene3D" id="3.90.1150.10">
    <property type="entry name" value="Aspartate Aminotransferase, domain 1"/>
    <property type="match status" value="1"/>
</dbReference>
<dbReference type="InterPro" id="IPR004838">
    <property type="entry name" value="NHTrfase_class1_PyrdxlP-BS"/>
</dbReference>
<dbReference type="CDD" id="cd00609">
    <property type="entry name" value="AAT_like"/>
    <property type="match status" value="1"/>
</dbReference>
<dbReference type="OrthoDB" id="7042322at2759"/>
<dbReference type="Proteomes" id="UP000829196">
    <property type="component" value="Unassembled WGS sequence"/>
</dbReference>
<dbReference type="InterPro" id="IPR015424">
    <property type="entry name" value="PyrdxlP-dep_Trfase"/>
</dbReference>
<evidence type="ECO:0000256" key="1">
    <source>
        <dbReference type="ARBA" id="ARBA00001933"/>
    </source>
</evidence>
<dbReference type="GO" id="GO:0033855">
    <property type="term" value="F:nicotianamine aminotransferase activity"/>
    <property type="evidence" value="ECO:0007669"/>
    <property type="project" value="UniProtKB-EC"/>
</dbReference>
<dbReference type="PANTHER" id="PTHR45744:SF11">
    <property type="entry name" value="TYROSINE AMINOTRANSFERASE"/>
    <property type="match status" value="1"/>
</dbReference>
<dbReference type="InterPro" id="IPR004839">
    <property type="entry name" value="Aminotransferase_I/II_large"/>
</dbReference>
<dbReference type="InterPro" id="IPR015421">
    <property type="entry name" value="PyrdxlP-dep_Trfase_major"/>
</dbReference>
<protein>
    <recommendedName>
        <fullName evidence="5">nicotianamine aminotransferase</fullName>
        <ecNumber evidence="5">2.6.1.80</ecNumber>
    </recommendedName>
</protein>
<evidence type="ECO:0000256" key="2">
    <source>
        <dbReference type="ARBA" id="ARBA00007441"/>
    </source>
</evidence>
<dbReference type="GO" id="GO:0006572">
    <property type="term" value="P:L-tyrosine catabolic process"/>
    <property type="evidence" value="ECO:0007669"/>
    <property type="project" value="TreeGrafter"/>
</dbReference>
<dbReference type="SUPFAM" id="SSF53383">
    <property type="entry name" value="PLP-dependent transferases"/>
    <property type="match status" value="1"/>
</dbReference>
<dbReference type="Pfam" id="PF00155">
    <property type="entry name" value="Aminotran_1_2"/>
    <property type="match status" value="1"/>
</dbReference>
<gene>
    <name evidence="9" type="ORF">KFK09_027977</name>
</gene>
<name>A0A8T3A283_DENNO</name>
<evidence type="ECO:0000256" key="7">
    <source>
        <dbReference type="PIRSR" id="PIRSR000517-1"/>
    </source>
</evidence>
<proteinExistence type="inferred from homology"/>
<dbReference type="PROSITE" id="PS00105">
    <property type="entry name" value="AA_TRANSFER_CLASS_1"/>
    <property type="match status" value="1"/>
</dbReference>
<dbReference type="PIRSF" id="PIRSF000517">
    <property type="entry name" value="Tyr_transaminase"/>
    <property type="match status" value="1"/>
</dbReference>
<sequence>MDDVDSEVAQWRFSASNAVVNAPSTSIRSALHAVMANLDENDERPVALLGFGDPSVFPSFRTTPVAEDAIVSALRSAKFNCYAPAAGIPTARCAIAEYLSGDLPYKLSPDDVFLTSGCTQAIEIVVSVLSQPGANILLPRPGFSLYEEQCASSGLDGRHFNLVPDREWEIDLDMVEALADDNTVAMVVINPCNPCGNVLSYQHLSKVAETAKKLGIMLIADEVYDHLTFGKNPFVRMGAFGQTVPVLTLGSLSKRWLVPGWRLGWIAATDPNGILKNTKIIKCIERRLSMSTVSATFVQGAVPEILKNTKDDFFKKTIETLRKLADLCYTKLQEIDCIECPHKPEGSMFVMVKLDISYLDDIQDDFEFCCKLVKEESVVILPGVAVGMKNWLRITFAIESSTLDDALDRLKSFCKRHQKQTI</sequence>
<dbReference type="EMBL" id="JAGYWB010000019">
    <property type="protein sequence ID" value="KAI0488150.1"/>
    <property type="molecule type" value="Genomic_DNA"/>
</dbReference>
<dbReference type="FunFam" id="3.40.640.10:FF:000048">
    <property type="entry name" value="tyrosine aminotransferase"/>
    <property type="match status" value="1"/>
</dbReference>
<evidence type="ECO:0000256" key="4">
    <source>
        <dbReference type="ARBA" id="ARBA00052517"/>
    </source>
</evidence>
<keyword evidence="3 6" id="KW-0663">Pyridoxal phosphate</keyword>
<dbReference type="GO" id="GO:0004838">
    <property type="term" value="F:L-tyrosine-2-oxoglutarate transaminase activity"/>
    <property type="evidence" value="ECO:0007669"/>
    <property type="project" value="TreeGrafter"/>
</dbReference>
<dbReference type="NCBIfam" id="TIGR01265">
    <property type="entry name" value="tyr_nico_aTase"/>
    <property type="match status" value="1"/>
</dbReference>
<feature type="modified residue" description="N6-(pyridoxal phosphate)lysine" evidence="7">
    <location>
        <position position="254"/>
    </location>
</feature>
<comment type="similarity">
    <text evidence="2 6">Belongs to the class-I pyridoxal-phosphate-dependent aminotransferase family.</text>
</comment>
<organism evidence="9 10">
    <name type="scientific">Dendrobium nobile</name>
    <name type="common">Orchid</name>
    <dbReference type="NCBI Taxonomy" id="94219"/>
    <lineage>
        <taxon>Eukaryota</taxon>
        <taxon>Viridiplantae</taxon>
        <taxon>Streptophyta</taxon>
        <taxon>Embryophyta</taxon>
        <taxon>Tracheophyta</taxon>
        <taxon>Spermatophyta</taxon>
        <taxon>Magnoliopsida</taxon>
        <taxon>Liliopsida</taxon>
        <taxon>Asparagales</taxon>
        <taxon>Orchidaceae</taxon>
        <taxon>Epidendroideae</taxon>
        <taxon>Malaxideae</taxon>
        <taxon>Dendrobiinae</taxon>
        <taxon>Dendrobium</taxon>
    </lineage>
</organism>
<dbReference type="SMR" id="A0A8T3A283"/>
<dbReference type="PANTHER" id="PTHR45744">
    <property type="entry name" value="TYROSINE AMINOTRANSFERASE"/>
    <property type="match status" value="1"/>
</dbReference>
<evidence type="ECO:0000256" key="5">
    <source>
        <dbReference type="ARBA" id="ARBA00067055"/>
    </source>
</evidence>
<dbReference type="GO" id="GO:0030170">
    <property type="term" value="F:pyridoxal phosphate binding"/>
    <property type="evidence" value="ECO:0007669"/>
    <property type="project" value="InterPro"/>
</dbReference>
<feature type="domain" description="Aminotransferase class I/classII large" evidence="8">
    <location>
        <begin position="47"/>
        <end position="410"/>
    </location>
</feature>
<evidence type="ECO:0000256" key="3">
    <source>
        <dbReference type="ARBA" id="ARBA00022898"/>
    </source>
</evidence>
<keyword evidence="10" id="KW-1185">Reference proteome</keyword>
<comment type="catalytic activity">
    <reaction evidence="4">
        <text>nicotianamine + 2-oxoglutarate = 3''-deamino-3''-oxonicotianamine + L-glutamate</text>
        <dbReference type="Rhea" id="RHEA:22104"/>
        <dbReference type="ChEBI" id="CHEBI:16810"/>
        <dbReference type="ChEBI" id="CHEBI:29985"/>
        <dbReference type="ChEBI" id="CHEBI:58249"/>
        <dbReference type="ChEBI" id="CHEBI:58685"/>
        <dbReference type="EC" id="2.6.1.80"/>
    </reaction>
</comment>
<comment type="caution">
    <text evidence="9">The sequence shown here is derived from an EMBL/GenBank/DDBJ whole genome shotgun (WGS) entry which is preliminary data.</text>
</comment>
<accession>A0A8T3A283</accession>
<dbReference type="InterPro" id="IPR015422">
    <property type="entry name" value="PyrdxlP-dep_Trfase_small"/>
</dbReference>
<evidence type="ECO:0000313" key="10">
    <source>
        <dbReference type="Proteomes" id="UP000829196"/>
    </source>
</evidence>
<dbReference type="FunFam" id="3.90.1150.10:FF:000040">
    <property type="entry name" value="Tyrosine aminotransferase"/>
    <property type="match status" value="1"/>
</dbReference>
<evidence type="ECO:0000259" key="8">
    <source>
        <dbReference type="Pfam" id="PF00155"/>
    </source>
</evidence>
<dbReference type="AlphaFoldDB" id="A0A8T3A283"/>
<comment type="cofactor">
    <cofactor evidence="1 6 7">
        <name>pyridoxal 5'-phosphate</name>
        <dbReference type="ChEBI" id="CHEBI:597326"/>
    </cofactor>
</comment>
<reference evidence="9" key="1">
    <citation type="journal article" date="2022" name="Front. Genet.">
        <title>Chromosome-Scale Assembly of the Dendrobium nobile Genome Provides Insights Into the Molecular Mechanism of the Biosynthesis of the Medicinal Active Ingredient of Dendrobium.</title>
        <authorList>
            <person name="Xu Q."/>
            <person name="Niu S.-C."/>
            <person name="Li K.-L."/>
            <person name="Zheng P.-J."/>
            <person name="Zhang X.-J."/>
            <person name="Jia Y."/>
            <person name="Liu Y."/>
            <person name="Niu Y.-X."/>
            <person name="Yu L.-H."/>
            <person name="Chen D.-F."/>
            <person name="Zhang G.-Q."/>
        </authorList>
    </citation>
    <scope>NUCLEOTIDE SEQUENCE</scope>
    <source>
        <tissue evidence="9">Leaf</tissue>
    </source>
</reference>
<dbReference type="EC" id="2.6.1.80" evidence="5"/>